<dbReference type="AlphaFoldDB" id="A0A9Q3CTW7"/>
<name>A0A9Q3CTW7_9BASI</name>
<dbReference type="Proteomes" id="UP000765509">
    <property type="component" value="Unassembled WGS sequence"/>
</dbReference>
<evidence type="ECO:0000313" key="2">
    <source>
        <dbReference type="EMBL" id="MBW0489005.1"/>
    </source>
</evidence>
<dbReference type="EMBL" id="AVOT02009883">
    <property type="protein sequence ID" value="MBW0489005.1"/>
    <property type="molecule type" value="Genomic_DNA"/>
</dbReference>
<dbReference type="OrthoDB" id="3056461at2759"/>
<feature type="region of interest" description="Disordered" evidence="1">
    <location>
        <begin position="124"/>
        <end position="146"/>
    </location>
</feature>
<gene>
    <name evidence="2" type="ORF">O181_028720</name>
</gene>
<protein>
    <submittedName>
        <fullName evidence="2">Uncharacterized protein</fullName>
    </submittedName>
</protein>
<reference evidence="2" key="1">
    <citation type="submission" date="2021-03" db="EMBL/GenBank/DDBJ databases">
        <title>Draft genome sequence of rust myrtle Austropuccinia psidii MF-1, a brazilian biotype.</title>
        <authorList>
            <person name="Quecine M.C."/>
            <person name="Pachon D.M.R."/>
            <person name="Bonatelli M.L."/>
            <person name="Correr F.H."/>
            <person name="Franceschini L.M."/>
            <person name="Leite T.F."/>
            <person name="Margarido G.R.A."/>
            <person name="Almeida C.A."/>
            <person name="Ferrarezi J.A."/>
            <person name="Labate C.A."/>
        </authorList>
    </citation>
    <scope>NUCLEOTIDE SEQUENCE</scope>
    <source>
        <strain evidence="2">MF-1</strain>
    </source>
</reference>
<keyword evidence="3" id="KW-1185">Reference proteome</keyword>
<proteinExistence type="predicted"/>
<evidence type="ECO:0000313" key="3">
    <source>
        <dbReference type="Proteomes" id="UP000765509"/>
    </source>
</evidence>
<evidence type="ECO:0000256" key="1">
    <source>
        <dbReference type="SAM" id="MobiDB-lite"/>
    </source>
</evidence>
<accession>A0A9Q3CTW7</accession>
<organism evidence="2 3">
    <name type="scientific">Austropuccinia psidii MF-1</name>
    <dbReference type="NCBI Taxonomy" id="1389203"/>
    <lineage>
        <taxon>Eukaryota</taxon>
        <taxon>Fungi</taxon>
        <taxon>Dikarya</taxon>
        <taxon>Basidiomycota</taxon>
        <taxon>Pucciniomycotina</taxon>
        <taxon>Pucciniomycetes</taxon>
        <taxon>Pucciniales</taxon>
        <taxon>Sphaerophragmiaceae</taxon>
        <taxon>Austropuccinia</taxon>
    </lineage>
</organism>
<sequence length="187" mass="21947">MYVIKTLAYQSKNATAFFCRLDCKIKEVEKMMGCQSNQQIRRRPKIPIISEFKKTPKNVPIDFYRPKWFNEQDHSQKLMVADLSEVAFVPVKELPPGGKQHPDERPGDISFNYKYWDSTIKDYKIEPRTPQSSDRDSDDESVDLDTAMAQKYVDNRLVNKEIMEIEKGEIELEPEEIDENYEENQDA</sequence>
<comment type="caution">
    <text evidence="2">The sequence shown here is derived from an EMBL/GenBank/DDBJ whole genome shotgun (WGS) entry which is preliminary data.</text>
</comment>